<evidence type="ECO:0000259" key="2">
    <source>
        <dbReference type="Pfam" id="PF01261"/>
    </source>
</evidence>
<gene>
    <name evidence="3" type="ORF">H9786_03480</name>
</gene>
<dbReference type="Pfam" id="PF01261">
    <property type="entry name" value="AP_endonuc_2"/>
    <property type="match status" value="1"/>
</dbReference>
<keyword evidence="3" id="KW-0413">Isomerase</keyword>
<name>A0A9D2LBP8_9MICO</name>
<dbReference type="GO" id="GO:0016853">
    <property type="term" value="F:isomerase activity"/>
    <property type="evidence" value="ECO:0007669"/>
    <property type="project" value="UniProtKB-KW"/>
</dbReference>
<dbReference type="InterPro" id="IPR050312">
    <property type="entry name" value="IolE/XylAMocC-like"/>
</dbReference>
<feature type="domain" description="Xylose isomerase-like TIM barrel" evidence="2">
    <location>
        <begin position="22"/>
        <end position="249"/>
    </location>
</feature>
<dbReference type="EMBL" id="DWZH01000025">
    <property type="protein sequence ID" value="HJB09585.1"/>
    <property type="molecule type" value="Genomic_DNA"/>
</dbReference>
<accession>A0A9D2LBP8</accession>
<dbReference type="PANTHER" id="PTHR12110">
    <property type="entry name" value="HYDROXYPYRUVATE ISOMERASE"/>
    <property type="match status" value="1"/>
</dbReference>
<dbReference type="SUPFAM" id="SSF51658">
    <property type="entry name" value="Xylose isomerase-like"/>
    <property type="match status" value="1"/>
</dbReference>
<dbReference type="PANTHER" id="PTHR12110:SF41">
    <property type="entry name" value="INOSOSE DEHYDRATASE"/>
    <property type="match status" value="1"/>
</dbReference>
<sequence>MLRPGICSVTYRDLPPEEIVPLAAEAGLECIEWGGDVHVAPGVPDLAEHTRVRTEEAGLAVASLGSYLRFIGTDEQHAARAEVTLASAEHLGAPRIRVWAGTEDSAEASAEHRERVTRRLRDFTERADKQGIEVGLEFHRGTLTDTVDSTLQLLEDVAHPNLTTYWQPNVGLDAEEALKTLRAVRSYVSTIHVFSWWPRTERLPLSERSELWRGVFAELAESGRDHDVLLEFVPDDAPEVLAREAATLRQLIDEAGTAAR</sequence>
<reference evidence="3" key="1">
    <citation type="journal article" date="2021" name="PeerJ">
        <title>Extensive microbial diversity within the chicken gut microbiome revealed by metagenomics and culture.</title>
        <authorList>
            <person name="Gilroy R."/>
            <person name="Ravi A."/>
            <person name="Getino M."/>
            <person name="Pursley I."/>
            <person name="Horton D.L."/>
            <person name="Alikhan N.F."/>
            <person name="Baker D."/>
            <person name="Gharbi K."/>
            <person name="Hall N."/>
            <person name="Watson M."/>
            <person name="Adriaenssens E.M."/>
            <person name="Foster-Nyarko E."/>
            <person name="Jarju S."/>
            <person name="Secka A."/>
            <person name="Antonio M."/>
            <person name="Oren A."/>
            <person name="Chaudhuri R.R."/>
            <person name="La Ragione R."/>
            <person name="Hildebrand F."/>
            <person name="Pallen M.J."/>
        </authorList>
    </citation>
    <scope>NUCLEOTIDE SEQUENCE</scope>
    <source>
        <strain evidence="3">ChiHjej13B12-24818</strain>
    </source>
</reference>
<dbReference type="AlphaFoldDB" id="A0A9D2LBP8"/>
<organism evidence="3 4">
    <name type="scientific">Candidatus Brachybacterium merdavium</name>
    <dbReference type="NCBI Taxonomy" id="2838513"/>
    <lineage>
        <taxon>Bacteria</taxon>
        <taxon>Bacillati</taxon>
        <taxon>Actinomycetota</taxon>
        <taxon>Actinomycetes</taxon>
        <taxon>Micrococcales</taxon>
        <taxon>Dermabacteraceae</taxon>
        <taxon>Brachybacterium</taxon>
    </lineage>
</organism>
<dbReference type="Gene3D" id="3.20.20.150">
    <property type="entry name" value="Divalent-metal-dependent TIM barrel enzymes"/>
    <property type="match status" value="1"/>
</dbReference>
<reference evidence="3" key="2">
    <citation type="submission" date="2021-04" db="EMBL/GenBank/DDBJ databases">
        <authorList>
            <person name="Gilroy R."/>
        </authorList>
    </citation>
    <scope>NUCLEOTIDE SEQUENCE</scope>
    <source>
        <strain evidence="3">ChiHjej13B12-24818</strain>
    </source>
</reference>
<dbReference type="Proteomes" id="UP000823823">
    <property type="component" value="Unassembled WGS sequence"/>
</dbReference>
<evidence type="ECO:0000256" key="1">
    <source>
        <dbReference type="ARBA" id="ARBA00023277"/>
    </source>
</evidence>
<proteinExistence type="predicted"/>
<evidence type="ECO:0000313" key="3">
    <source>
        <dbReference type="EMBL" id="HJB09585.1"/>
    </source>
</evidence>
<dbReference type="InterPro" id="IPR036237">
    <property type="entry name" value="Xyl_isomerase-like_sf"/>
</dbReference>
<comment type="caution">
    <text evidence="3">The sequence shown here is derived from an EMBL/GenBank/DDBJ whole genome shotgun (WGS) entry which is preliminary data.</text>
</comment>
<evidence type="ECO:0000313" key="4">
    <source>
        <dbReference type="Proteomes" id="UP000823823"/>
    </source>
</evidence>
<dbReference type="InterPro" id="IPR013022">
    <property type="entry name" value="Xyl_isomerase-like_TIM-brl"/>
</dbReference>
<protein>
    <submittedName>
        <fullName evidence="3">Sugar phosphate isomerase/epimerase</fullName>
    </submittedName>
</protein>
<keyword evidence="1" id="KW-0119">Carbohydrate metabolism</keyword>